<dbReference type="GO" id="GO:0003677">
    <property type="term" value="F:DNA binding"/>
    <property type="evidence" value="ECO:0007669"/>
    <property type="project" value="UniProtKB-KW"/>
</dbReference>
<dbReference type="Gene3D" id="1.10.10.10">
    <property type="entry name" value="Winged helix-like DNA-binding domain superfamily/Winged helix DNA-binding domain"/>
    <property type="match status" value="1"/>
</dbReference>
<name>A0A1T4QR41_9HYPH</name>
<dbReference type="PANTHER" id="PTHR30118:SF15">
    <property type="entry name" value="TRANSCRIPTIONAL REGULATORY PROTEIN"/>
    <property type="match status" value="1"/>
</dbReference>
<evidence type="ECO:0000256" key="2">
    <source>
        <dbReference type="ARBA" id="ARBA00022458"/>
    </source>
</evidence>
<dbReference type="PANTHER" id="PTHR30118">
    <property type="entry name" value="HTH-TYPE TRANSCRIPTIONAL REGULATOR LEUO-RELATED"/>
    <property type="match status" value="1"/>
</dbReference>
<evidence type="ECO:0000259" key="6">
    <source>
        <dbReference type="PROSITE" id="PS50931"/>
    </source>
</evidence>
<sequence length="326" mass="36005">MAVTRTPTASDTRDLVARLHRVNLDSLPILHELLRTRSVTRTARSFGMTQPGISRVLRQLRTTFEDQLLVTIGREAQLTVRAEALIGPLHRALSEIGLLLDSTDPFDPATESVHVVIATADYVGLLLAPILAEICAAEAPHVVLEFTEARARNLGDLARVDFMIGPRAFGERLGKRVGSMPLWRDDIVCIAAESNPRIPARITAEQFQKARQVGMKSDPRVPLDIRLALQPTSALETSLVCTTPNFLVMGAIVEQADCVALVPRKVAQELMRSRRLRLVELAYPHRRLMIDAYWSLAASGKRGHAWFRSLLARAANRLGSTPPPRG</sequence>
<comment type="similarity">
    <text evidence="1">Belongs to the LysR transcriptional regulatory family.</text>
</comment>
<keyword evidence="8" id="KW-1185">Reference proteome</keyword>
<dbReference type="InterPro" id="IPR005119">
    <property type="entry name" value="LysR_subst-bd"/>
</dbReference>
<keyword evidence="2" id="KW-0536">Nodulation</keyword>
<dbReference type="STRING" id="225324.SAMN02745126_03388"/>
<reference evidence="8" key="1">
    <citation type="submission" date="2017-02" db="EMBL/GenBank/DDBJ databases">
        <authorList>
            <person name="Varghese N."/>
            <person name="Submissions S."/>
        </authorList>
    </citation>
    <scope>NUCLEOTIDE SEQUENCE [LARGE SCALE GENOMIC DNA]</scope>
    <source>
        <strain evidence="8">ATCC 27094</strain>
    </source>
</reference>
<dbReference type="RefSeq" id="WP_170920979.1">
    <property type="nucleotide sequence ID" value="NZ_FUWJ01000003.1"/>
</dbReference>
<dbReference type="InterPro" id="IPR037402">
    <property type="entry name" value="YidZ_PBP2"/>
</dbReference>
<evidence type="ECO:0000256" key="3">
    <source>
        <dbReference type="ARBA" id="ARBA00023015"/>
    </source>
</evidence>
<dbReference type="SUPFAM" id="SSF53850">
    <property type="entry name" value="Periplasmic binding protein-like II"/>
    <property type="match status" value="1"/>
</dbReference>
<protein>
    <submittedName>
        <fullName evidence="7">LysR substrate binding domain-containing protein</fullName>
    </submittedName>
</protein>
<dbReference type="Gene3D" id="3.40.190.10">
    <property type="entry name" value="Periplasmic binding protein-like II"/>
    <property type="match status" value="2"/>
</dbReference>
<dbReference type="Pfam" id="PF00126">
    <property type="entry name" value="HTH_1"/>
    <property type="match status" value="1"/>
</dbReference>
<feature type="domain" description="HTH lysR-type" evidence="6">
    <location>
        <begin position="22"/>
        <end position="79"/>
    </location>
</feature>
<evidence type="ECO:0000256" key="5">
    <source>
        <dbReference type="ARBA" id="ARBA00023163"/>
    </source>
</evidence>
<dbReference type="CDD" id="cd08417">
    <property type="entry name" value="PBP2_Nitroaromatics_like"/>
    <property type="match status" value="1"/>
</dbReference>
<accession>A0A1T4QR41</accession>
<dbReference type="GO" id="GO:0003700">
    <property type="term" value="F:DNA-binding transcription factor activity"/>
    <property type="evidence" value="ECO:0007669"/>
    <property type="project" value="InterPro"/>
</dbReference>
<dbReference type="Proteomes" id="UP000190092">
    <property type="component" value="Unassembled WGS sequence"/>
</dbReference>
<gene>
    <name evidence="7" type="ORF">SAMN02745126_03388</name>
</gene>
<dbReference type="InterPro" id="IPR036390">
    <property type="entry name" value="WH_DNA-bd_sf"/>
</dbReference>
<keyword evidence="5" id="KW-0804">Transcription</keyword>
<dbReference type="Pfam" id="PF03466">
    <property type="entry name" value="LysR_substrate"/>
    <property type="match status" value="1"/>
</dbReference>
<keyword evidence="3" id="KW-0805">Transcription regulation</keyword>
<dbReference type="InterPro" id="IPR000847">
    <property type="entry name" value="LysR_HTH_N"/>
</dbReference>
<proteinExistence type="inferred from homology"/>
<dbReference type="InterPro" id="IPR036388">
    <property type="entry name" value="WH-like_DNA-bd_sf"/>
</dbReference>
<keyword evidence="4" id="KW-0238">DNA-binding</keyword>
<dbReference type="PROSITE" id="PS50931">
    <property type="entry name" value="HTH_LYSR"/>
    <property type="match status" value="1"/>
</dbReference>
<evidence type="ECO:0000313" key="7">
    <source>
        <dbReference type="EMBL" id="SKA06165.1"/>
    </source>
</evidence>
<dbReference type="InterPro" id="IPR050389">
    <property type="entry name" value="LysR-type_TF"/>
</dbReference>
<evidence type="ECO:0000256" key="1">
    <source>
        <dbReference type="ARBA" id="ARBA00009437"/>
    </source>
</evidence>
<evidence type="ECO:0000313" key="8">
    <source>
        <dbReference type="Proteomes" id="UP000190092"/>
    </source>
</evidence>
<evidence type="ECO:0000256" key="4">
    <source>
        <dbReference type="ARBA" id="ARBA00023125"/>
    </source>
</evidence>
<dbReference type="EMBL" id="FUWJ01000003">
    <property type="protein sequence ID" value="SKA06165.1"/>
    <property type="molecule type" value="Genomic_DNA"/>
</dbReference>
<dbReference type="SUPFAM" id="SSF46785">
    <property type="entry name" value="Winged helix' DNA-binding domain"/>
    <property type="match status" value="1"/>
</dbReference>
<organism evidence="7 8">
    <name type="scientific">Enhydrobacter aerosaccus</name>
    <dbReference type="NCBI Taxonomy" id="225324"/>
    <lineage>
        <taxon>Bacteria</taxon>
        <taxon>Pseudomonadati</taxon>
        <taxon>Pseudomonadota</taxon>
        <taxon>Alphaproteobacteria</taxon>
        <taxon>Hyphomicrobiales</taxon>
        <taxon>Enhydrobacter</taxon>
    </lineage>
</organism>
<dbReference type="AlphaFoldDB" id="A0A1T4QR41"/>